<evidence type="ECO:0000313" key="2">
    <source>
        <dbReference type="EMBL" id="PLW29620.1"/>
    </source>
</evidence>
<name>A0A2N5TVV7_9BASI</name>
<keyword evidence="3" id="KW-1185">Reference proteome</keyword>
<dbReference type="AlphaFoldDB" id="A0A2N5TVV7"/>
<feature type="signal peptide" evidence="1">
    <location>
        <begin position="1"/>
        <end position="21"/>
    </location>
</feature>
<evidence type="ECO:0000256" key="1">
    <source>
        <dbReference type="SAM" id="SignalP"/>
    </source>
</evidence>
<evidence type="ECO:0000313" key="3">
    <source>
        <dbReference type="Proteomes" id="UP000235388"/>
    </source>
</evidence>
<gene>
    <name evidence="2" type="ORF">PCANC_23414</name>
</gene>
<organism evidence="2 3">
    <name type="scientific">Puccinia coronata f. sp. avenae</name>
    <dbReference type="NCBI Taxonomy" id="200324"/>
    <lineage>
        <taxon>Eukaryota</taxon>
        <taxon>Fungi</taxon>
        <taxon>Dikarya</taxon>
        <taxon>Basidiomycota</taxon>
        <taxon>Pucciniomycotina</taxon>
        <taxon>Pucciniomycetes</taxon>
        <taxon>Pucciniales</taxon>
        <taxon>Pucciniaceae</taxon>
        <taxon>Puccinia</taxon>
    </lineage>
</organism>
<protein>
    <submittedName>
        <fullName evidence="2">Uncharacterized protein</fullName>
    </submittedName>
</protein>
<feature type="chain" id="PRO_5014853145" evidence="1">
    <location>
        <begin position="22"/>
        <end position="247"/>
    </location>
</feature>
<proteinExistence type="predicted"/>
<comment type="caution">
    <text evidence="2">The sequence shown here is derived from an EMBL/GenBank/DDBJ whole genome shotgun (WGS) entry which is preliminary data.</text>
</comment>
<accession>A0A2N5TVV7</accession>
<dbReference type="Proteomes" id="UP000235388">
    <property type="component" value="Unassembled WGS sequence"/>
</dbReference>
<reference evidence="2 3" key="1">
    <citation type="submission" date="2017-11" db="EMBL/GenBank/DDBJ databases">
        <title>De novo assembly and phasing of dikaryotic genomes from two isolates of Puccinia coronata f. sp. avenae, the causal agent of oat crown rust.</title>
        <authorList>
            <person name="Miller M.E."/>
            <person name="Zhang Y."/>
            <person name="Omidvar V."/>
            <person name="Sperschneider J."/>
            <person name="Schwessinger B."/>
            <person name="Raley C."/>
            <person name="Palmer J.M."/>
            <person name="Garnica D."/>
            <person name="Upadhyaya N."/>
            <person name="Rathjen J."/>
            <person name="Taylor J.M."/>
            <person name="Park R.F."/>
            <person name="Dodds P.N."/>
            <person name="Hirsch C.D."/>
            <person name="Kianian S.F."/>
            <person name="Figueroa M."/>
        </authorList>
    </citation>
    <scope>NUCLEOTIDE SEQUENCE [LARGE SCALE GENOMIC DNA]</scope>
    <source>
        <strain evidence="2">12NC29</strain>
    </source>
</reference>
<sequence>MKSTLLSFTLIAISFATFSQTSPVNNFNVDNFFKQISPADNFVPLHSGHLPGYNNPVDRDGYLHVVLPRETFPPAPAPGTASHEAFEGLPKVQNVVDAASVAITHQKAPLSADNLEDWKYIRSDMAQVSEDELRDAGELLLKKFASGFSDSKKQEGVRNYVWSLLQSKRNPNEIWWKKTLVDAGSEQKKGFVDLVRLGDTLSFGDQRAGFEIPRKDLNKVAHDLANILIVDGEAHTRIKALPIDSLM</sequence>
<dbReference type="OrthoDB" id="10673974at2759"/>
<keyword evidence="1" id="KW-0732">Signal</keyword>
<dbReference type="EMBL" id="PGCJ01000404">
    <property type="protein sequence ID" value="PLW29620.1"/>
    <property type="molecule type" value="Genomic_DNA"/>
</dbReference>